<evidence type="ECO:0000313" key="4">
    <source>
        <dbReference type="Proteomes" id="UP000273405"/>
    </source>
</evidence>
<dbReference type="NCBIfam" id="TIGR02268">
    <property type="entry name" value="Myxococcus xanthus paralogous family TIGR02268"/>
    <property type="match status" value="1"/>
</dbReference>
<dbReference type="OrthoDB" id="5508060at2"/>
<feature type="signal peptide" evidence="2">
    <location>
        <begin position="1"/>
        <end position="26"/>
    </location>
</feature>
<keyword evidence="4" id="KW-1185">Reference proteome</keyword>
<proteinExistence type="predicted"/>
<reference evidence="4" key="1">
    <citation type="submission" date="2018-09" db="EMBL/GenBank/DDBJ databases">
        <authorList>
            <person name="Livingstone P.G."/>
            <person name="Whitworth D.E."/>
        </authorList>
    </citation>
    <scope>NUCLEOTIDE SEQUENCE [LARGE SCALE GENOMIC DNA]</scope>
    <source>
        <strain evidence="4">CA040B</strain>
    </source>
</reference>
<evidence type="ECO:0000256" key="2">
    <source>
        <dbReference type="SAM" id="SignalP"/>
    </source>
</evidence>
<dbReference type="RefSeq" id="WP_120625576.1">
    <property type="nucleotide sequence ID" value="NZ_RAWG01000064.1"/>
</dbReference>
<protein>
    <submittedName>
        <fullName evidence="3">DUF2381 family protein</fullName>
    </submittedName>
</protein>
<dbReference type="EMBL" id="RAWG01000064">
    <property type="protein sequence ID" value="RKH43610.1"/>
    <property type="molecule type" value="Genomic_DNA"/>
</dbReference>
<dbReference type="Proteomes" id="UP000273405">
    <property type="component" value="Unassembled WGS sequence"/>
</dbReference>
<evidence type="ECO:0000313" key="3">
    <source>
        <dbReference type="EMBL" id="RKH43610.1"/>
    </source>
</evidence>
<gene>
    <name evidence="3" type="ORF">D7X12_12910</name>
</gene>
<comment type="caution">
    <text evidence="3">The sequence shown here is derived from an EMBL/GenBank/DDBJ whole genome shotgun (WGS) entry which is preliminary data.</text>
</comment>
<name>A0A3A8NJS2_9BACT</name>
<dbReference type="Pfam" id="PF09544">
    <property type="entry name" value="DUF2381"/>
    <property type="match status" value="1"/>
</dbReference>
<accession>A0A3A8NJS2</accession>
<keyword evidence="2" id="KW-0732">Signal</keyword>
<sequence length="318" mass="35227">MTTSVADRLQKAALFALLLMSVSAEAQEPPCPSSLSESPRPKSVYLSKNPKEEATELYVAGGVATTLRFPTASDPTRTKLLGWEGRFEPLLVGGRSVVVVPLRDLAPEDRFILLVTLLDGTEIPFTVTSAKPQVDSQVDVYPDPEAPDAVRQALAEKRKEVRTLRAENHQKREEETSVEHALAALLAQNEIAMTPFKEAQKWLQIENEIEIAVSVLVPKGKVAQRKVAVVFTMKNKDPVRPWTLQAARLSTWTTRESRPFALRMTPSAIAPGSTGRIAMVTDLASFDSNRDGDRLVVEIFRDGGLRQAYVELMPQERR</sequence>
<feature type="region of interest" description="Disordered" evidence="1">
    <location>
        <begin position="28"/>
        <end position="47"/>
    </location>
</feature>
<evidence type="ECO:0000256" key="1">
    <source>
        <dbReference type="SAM" id="MobiDB-lite"/>
    </source>
</evidence>
<dbReference type="AlphaFoldDB" id="A0A3A8NJS2"/>
<dbReference type="InterPro" id="IPR011754">
    <property type="entry name" value="Mxa_paralog_2268"/>
</dbReference>
<feature type="chain" id="PRO_5017295011" evidence="2">
    <location>
        <begin position="27"/>
        <end position="318"/>
    </location>
</feature>
<organism evidence="3 4">
    <name type="scientific">Corallococcus sicarius</name>
    <dbReference type="NCBI Taxonomy" id="2316726"/>
    <lineage>
        <taxon>Bacteria</taxon>
        <taxon>Pseudomonadati</taxon>
        <taxon>Myxococcota</taxon>
        <taxon>Myxococcia</taxon>
        <taxon>Myxococcales</taxon>
        <taxon>Cystobacterineae</taxon>
        <taxon>Myxococcaceae</taxon>
        <taxon>Corallococcus</taxon>
    </lineage>
</organism>